<dbReference type="AlphaFoldDB" id="Q4S2Y3"/>
<comment type="caution">
    <text evidence="2">The sequence shown here is derived from an EMBL/GenBank/DDBJ whole genome shotgun (WGS) entry which is preliminary data.</text>
</comment>
<protein>
    <submittedName>
        <fullName evidence="2">(spotted green pufferfish) hypothetical protein</fullName>
    </submittedName>
</protein>
<evidence type="ECO:0000313" key="2">
    <source>
        <dbReference type="EMBL" id="CAG04999.1"/>
    </source>
</evidence>
<feature type="region of interest" description="Disordered" evidence="1">
    <location>
        <begin position="74"/>
        <end position="94"/>
    </location>
</feature>
<reference evidence="2" key="1">
    <citation type="journal article" date="2004" name="Nature">
        <title>Genome duplication in the teleost fish Tetraodon nigroviridis reveals the early vertebrate proto-karyotype.</title>
        <authorList>
            <person name="Jaillon O."/>
            <person name="Aury J.-M."/>
            <person name="Brunet F."/>
            <person name="Petit J.-L."/>
            <person name="Stange-Thomann N."/>
            <person name="Mauceli E."/>
            <person name="Bouneau L."/>
            <person name="Fischer C."/>
            <person name="Ozouf-Costaz C."/>
            <person name="Bernot A."/>
            <person name="Nicaud S."/>
            <person name="Jaffe D."/>
            <person name="Fisher S."/>
            <person name="Lutfalla G."/>
            <person name="Dossat C."/>
            <person name="Segurens B."/>
            <person name="Dasilva C."/>
            <person name="Salanoubat M."/>
            <person name="Levy M."/>
            <person name="Boudet N."/>
            <person name="Castellano S."/>
            <person name="Anthouard V."/>
            <person name="Jubin C."/>
            <person name="Castelli V."/>
            <person name="Katinka M."/>
            <person name="Vacherie B."/>
            <person name="Biemont C."/>
            <person name="Skalli Z."/>
            <person name="Cattolico L."/>
            <person name="Poulain J."/>
            <person name="De Berardinis V."/>
            <person name="Cruaud C."/>
            <person name="Duprat S."/>
            <person name="Brottier P."/>
            <person name="Coutanceau J.-P."/>
            <person name="Gouzy J."/>
            <person name="Parra G."/>
            <person name="Lardier G."/>
            <person name="Chapple C."/>
            <person name="McKernan K.J."/>
            <person name="McEwan P."/>
            <person name="Bosak S."/>
            <person name="Kellis M."/>
            <person name="Volff J.-N."/>
            <person name="Guigo R."/>
            <person name="Zody M.C."/>
            <person name="Mesirov J."/>
            <person name="Lindblad-Toh K."/>
            <person name="Birren B."/>
            <person name="Nusbaum C."/>
            <person name="Kahn D."/>
            <person name="Robinson-Rechavi M."/>
            <person name="Laudet V."/>
            <person name="Schachter V."/>
            <person name="Quetier F."/>
            <person name="Saurin W."/>
            <person name="Scarpelli C."/>
            <person name="Wincker P."/>
            <person name="Lander E.S."/>
            <person name="Weissenbach J."/>
            <person name="Roest Crollius H."/>
        </authorList>
    </citation>
    <scope>NUCLEOTIDE SEQUENCE [LARGE SCALE GENOMIC DNA]</scope>
</reference>
<proteinExistence type="predicted"/>
<gene>
    <name evidence="2" type="ORF">GSTENG00024874001</name>
</gene>
<dbReference type="EMBL" id="CAAE01014756">
    <property type="protein sequence ID" value="CAG04999.1"/>
    <property type="molecule type" value="Genomic_DNA"/>
</dbReference>
<reference evidence="2" key="2">
    <citation type="submission" date="2004-02" db="EMBL/GenBank/DDBJ databases">
        <authorList>
            <consortium name="Genoscope"/>
            <consortium name="Whitehead Institute Centre for Genome Research"/>
        </authorList>
    </citation>
    <scope>NUCLEOTIDE SEQUENCE</scope>
</reference>
<organism evidence="2">
    <name type="scientific">Tetraodon nigroviridis</name>
    <name type="common">Spotted green pufferfish</name>
    <name type="synonym">Chelonodon nigroviridis</name>
    <dbReference type="NCBI Taxonomy" id="99883"/>
    <lineage>
        <taxon>Eukaryota</taxon>
        <taxon>Metazoa</taxon>
        <taxon>Chordata</taxon>
        <taxon>Craniata</taxon>
        <taxon>Vertebrata</taxon>
        <taxon>Euteleostomi</taxon>
        <taxon>Actinopterygii</taxon>
        <taxon>Neopterygii</taxon>
        <taxon>Teleostei</taxon>
        <taxon>Neoteleostei</taxon>
        <taxon>Acanthomorphata</taxon>
        <taxon>Eupercaria</taxon>
        <taxon>Tetraodontiformes</taxon>
        <taxon>Tetradontoidea</taxon>
        <taxon>Tetraodontidae</taxon>
        <taxon>Tetraodon</taxon>
    </lineage>
</organism>
<dbReference type="KEGG" id="tng:GSTEN00024874G001"/>
<name>Q4S2Y3_TETNG</name>
<evidence type="ECO:0000256" key="1">
    <source>
        <dbReference type="SAM" id="MobiDB-lite"/>
    </source>
</evidence>
<sequence length="94" mass="10697">MGGWRRKAEERTGMRMRMLHHTIKSIELSTANPEVQRVVPPSPRGATVKWGAICLLTRKRQTNREAESLLDKNTGWELGGNRSTLKYHSVNSEP</sequence>
<accession>Q4S2Y3</accession>
<feature type="compositionally biased region" description="Polar residues" evidence="1">
    <location>
        <begin position="81"/>
        <end position="94"/>
    </location>
</feature>